<protein>
    <submittedName>
        <fullName evidence="4">Uncharacterized protein (DUF305 family)</fullName>
    </submittedName>
</protein>
<dbReference type="EMBL" id="JAUSQU010000001">
    <property type="protein sequence ID" value="MDP9849007.1"/>
    <property type="molecule type" value="Genomic_DNA"/>
</dbReference>
<evidence type="ECO:0000313" key="5">
    <source>
        <dbReference type="Proteomes" id="UP001225356"/>
    </source>
</evidence>
<feature type="signal peptide" evidence="2">
    <location>
        <begin position="1"/>
        <end position="21"/>
    </location>
</feature>
<dbReference type="PANTHER" id="PTHR36933">
    <property type="entry name" value="SLL0788 PROTEIN"/>
    <property type="match status" value="1"/>
</dbReference>
<evidence type="ECO:0000313" key="4">
    <source>
        <dbReference type="EMBL" id="MDP9849007.1"/>
    </source>
</evidence>
<sequence>MKAIAAGVPAVLLVVSLAAGCGGSPSEHAHHPPAPSGQSAASPSAPVSSPASTSMPSGTFNATDVAWMQLMIPMDEQLLTMLELAPKRTSNPEVTRLAERFAADHRAELLRLRELLDRSGAPTTNVHEGHDMPGMVTAEDLRVIDRTTGAAFDRLFAKNMREHLEQGVLLSRGVRGSGADQGTRELAGSIEKTRAAQLDRLDG</sequence>
<reference evidence="4 5" key="1">
    <citation type="submission" date="2023-07" db="EMBL/GenBank/DDBJ databases">
        <title>Sequencing the genomes of 1000 actinobacteria strains.</title>
        <authorList>
            <person name="Klenk H.-P."/>
        </authorList>
    </citation>
    <scope>NUCLEOTIDE SEQUENCE [LARGE SCALE GENOMIC DNA]</scope>
    <source>
        <strain evidence="4 5">DSM 46740</strain>
    </source>
</reference>
<feature type="domain" description="DUF305" evidence="3">
    <location>
        <begin position="64"/>
        <end position="201"/>
    </location>
</feature>
<keyword evidence="5" id="KW-1185">Reference proteome</keyword>
<gene>
    <name evidence="4" type="ORF">J2853_008218</name>
</gene>
<dbReference type="RefSeq" id="WP_307566617.1">
    <property type="nucleotide sequence ID" value="NZ_JAUSQU010000001.1"/>
</dbReference>
<organism evidence="4 5">
    <name type="scientific">Streptosporangium lutulentum</name>
    <dbReference type="NCBI Taxonomy" id="1461250"/>
    <lineage>
        <taxon>Bacteria</taxon>
        <taxon>Bacillati</taxon>
        <taxon>Actinomycetota</taxon>
        <taxon>Actinomycetes</taxon>
        <taxon>Streptosporangiales</taxon>
        <taxon>Streptosporangiaceae</taxon>
        <taxon>Streptosporangium</taxon>
    </lineage>
</organism>
<feature type="chain" id="PRO_5045134248" evidence="2">
    <location>
        <begin position="22"/>
        <end position="203"/>
    </location>
</feature>
<dbReference type="PANTHER" id="PTHR36933:SF1">
    <property type="entry name" value="SLL0788 PROTEIN"/>
    <property type="match status" value="1"/>
</dbReference>
<evidence type="ECO:0000256" key="1">
    <source>
        <dbReference type="SAM" id="MobiDB-lite"/>
    </source>
</evidence>
<comment type="caution">
    <text evidence="4">The sequence shown here is derived from an EMBL/GenBank/DDBJ whole genome shotgun (WGS) entry which is preliminary data.</text>
</comment>
<dbReference type="InterPro" id="IPR012347">
    <property type="entry name" value="Ferritin-like"/>
</dbReference>
<dbReference type="InterPro" id="IPR005183">
    <property type="entry name" value="DUF305_CopM-like"/>
</dbReference>
<evidence type="ECO:0000259" key="3">
    <source>
        <dbReference type="Pfam" id="PF03713"/>
    </source>
</evidence>
<feature type="compositionally biased region" description="Low complexity" evidence="1">
    <location>
        <begin position="36"/>
        <end position="56"/>
    </location>
</feature>
<name>A0ABT9QQJ8_9ACTN</name>
<dbReference type="Proteomes" id="UP001225356">
    <property type="component" value="Unassembled WGS sequence"/>
</dbReference>
<dbReference type="PROSITE" id="PS51257">
    <property type="entry name" value="PROKAR_LIPOPROTEIN"/>
    <property type="match status" value="1"/>
</dbReference>
<dbReference type="Pfam" id="PF03713">
    <property type="entry name" value="DUF305"/>
    <property type="match status" value="1"/>
</dbReference>
<keyword evidence="2" id="KW-0732">Signal</keyword>
<proteinExistence type="predicted"/>
<feature type="region of interest" description="Disordered" evidence="1">
    <location>
        <begin position="22"/>
        <end position="56"/>
    </location>
</feature>
<accession>A0ABT9QQJ8</accession>
<evidence type="ECO:0000256" key="2">
    <source>
        <dbReference type="SAM" id="SignalP"/>
    </source>
</evidence>
<dbReference type="Gene3D" id="1.20.1260.10">
    <property type="match status" value="1"/>
</dbReference>